<dbReference type="InterPro" id="IPR012296">
    <property type="entry name" value="Nuclease_put_TT1808"/>
</dbReference>
<dbReference type="InterPro" id="IPR011335">
    <property type="entry name" value="Restrct_endonuc-II-like"/>
</dbReference>
<accession>A0AAV3XD39</accession>
<dbReference type="InterPro" id="IPR008538">
    <property type="entry name" value="Uma2"/>
</dbReference>
<evidence type="ECO:0000313" key="2">
    <source>
        <dbReference type="EMBL" id="GET38005.1"/>
    </source>
</evidence>
<reference evidence="2" key="1">
    <citation type="submission" date="2019-10" db="EMBL/GenBank/DDBJ databases">
        <title>Draft genome sequece of Microseira wollei NIES-4236.</title>
        <authorList>
            <person name="Yamaguchi H."/>
            <person name="Suzuki S."/>
            <person name="Kawachi M."/>
        </authorList>
    </citation>
    <scope>NUCLEOTIDE SEQUENCE</scope>
    <source>
        <strain evidence="2">NIES-4236</strain>
    </source>
</reference>
<dbReference type="Proteomes" id="UP001050975">
    <property type="component" value="Unassembled WGS sequence"/>
</dbReference>
<protein>
    <recommendedName>
        <fullName evidence="1">Putative restriction endonuclease domain-containing protein</fullName>
    </recommendedName>
</protein>
<dbReference type="RefSeq" id="WP_226580434.1">
    <property type="nucleotide sequence ID" value="NZ_BLAY01000037.1"/>
</dbReference>
<dbReference type="CDD" id="cd06260">
    <property type="entry name" value="DUF820-like"/>
    <property type="match status" value="1"/>
</dbReference>
<dbReference type="PANTHER" id="PTHR47152:SF4">
    <property type="entry name" value="SLR0445 PROTEIN"/>
    <property type="match status" value="1"/>
</dbReference>
<organism evidence="2 3">
    <name type="scientific">Microseira wollei NIES-4236</name>
    <dbReference type="NCBI Taxonomy" id="2530354"/>
    <lineage>
        <taxon>Bacteria</taxon>
        <taxon>Bacillati</taxon>
        <taxon>Cyanobacteriota</taxon>
        <taxon>Cyanophyceae</taxon>
        <taxon>Oscillatoriophycideae</taxon>
        <taxon>Aerosakkonematales</taxon>
        <taxon>Aerosakkonemataceae</taxon>
        <taxon>Microseira</taxon>
    </lineage>
</organism>
<dbReference type="SUPFAM" id="SSF52980">
    <property type="entry name" value="Restriction endonuclease-like"/>
    <property type="match status" value="1"/>
</dbReference>
<dbReference type="AlphaFoldDB" id="A0AAV3XD39"/>
<evidence type="ECO:0000259" key="1">
    <source>
        <dbReference type="Pfam" id="PF05685"/>
    </source>
</evidence>
<comment type="caution">
    <text evidence="2">The sequence shown here is derived from an EMBL/GenBank/DDBJ whole genome shotgun (WGS) entry which is preliminary data.</text>
</comment>
<dbReference type="EMBL" id="BLAY01000037">
    <property type="protein sequence ID" value="GET38005.1"/>
    <property type="molecule type" value="Genomic_DNA"/>
</dbReference>
<evidence type="ECO:0000313" key="3">
    <source>
        <dbReference type="Proteomes" id="UP001050975"/>
    </source>
</evidence>
<dbReference type="PANTHER" id="PTHR47152">
    <property type="entry name" value="SLR2084 PROTEIN-RELATED"/>
    <property type="match status" value="1"/>
</dbReference>
<dbReference type="Gene3D" id="3.90.1570.10">
    <property type="entry name" value="tt1808, chain A"/>
    <property type="match status" value="1"/>
</dbReference>
<gene>
    <name evidence="2" type="ORF">MiSe_27590</name>
</gene>
<sequence length="150" mass="17166">MVSLQDLSQRLQAEDPEERQIVSGVSWEGYESLLDELGDSLRYRVTYLDGVIELVSPSRRHARNKSNIGSLVEIYCQEKRIPYFPLGSTTFRKEEKRGGTEPDESYGIGEDKEFPDIAIEVVVSSGGLDKLEVYKPLGVREVWFFQKNKF</sequence>
<feature type="domain" description="Putative restriction endonuclease" evidence="1">
    <location>
        <begin position="28"/>
        <end position="146"/>
    </location>
</feature>
<name>A0AAV3XD39_9CYAN</name>
<dbReference type="Pfam" id="PF05685">
    <property type="entry name" value="Uma2"/>
    <property type="match status" value="1"/>
</dbReference>
<keyword evidence="3" id="KW-1185">Reference proteome</keyword>
<proteinExistence type="predicted"/>